<dbReference type="Pfam" id="PF02037">
    <property type="entry name" value="SAP"/>
    <property type="match status" value="1"/>
</dbReference>
<gene>
    <name evidence="3" type="ORF">CYLTODRAFT_418149</name>
</gene>
<evidence type="ECO:0000313" key="3">
    <source>
        <dbReference type="EMBL" id="KIY72172.1"/>
    </source>
</evidence>
<dbReference type="STRING" id="1314674.A0A0D7BP22"/>
<dbReference type="OrthoDB" id="445357at2759"/>
<feature type="domain" description="SAP" evidence="2">
    <location>
        <begin position="30"/>
        <end position="64"/>
    </location>
</feature>
<accession>A0A0D7BP22</accession>
<evidence type="ECO:0000256" key="1">
    <source>
        <dbReference type="SAM" id="MobiDB-lite"/>
    </source>
</evidence>
<dbReference type="EMBL" id="KN880446">
    <property type="protein sequence ID" value="KIY72172.1"/>
    <property type="molecule type" value="Genomic_DNA"/>
</dbReference>
<reference evidence="3 4" key="1">
    <citation type="journal article" date="2015" name="Fungal Genet. Biol.">
        <title>Evolution of novel wood decay mechanisms in Agaricales revealed by the genome sequences of Fistulina hepatica and Cylindrobasidium torrendii.</title>
        <authorList>
            <person name="Floudas D."/>
            <person name="Held B.W."/>
            <person name="Riley R."/>
            <person name="Nagy L.G."/>
            <person name="Koehler G."/>
            <person name="Ransdell A.S."/>
            <person name="Younus H."/>
            <person name="Chow J."/>
            <person name="Chiniquy J."/>
            <person name="Lipzen A."/>
            <person name="Tritt A."/>
            <person name="Sun H."/>
            <person name="Haridas S."/>
            <person name="LaButti K."/>
            <person name="Ohm R.A."/>
            <person name="Kues U."/>
            <person name="Blanchette R.A."/>
            <person name="Grigoriev I.V."/>
            <person name="Minto R.E."/>
            <person name="Hibbett D.S."/>
        </authorList>
    </citation>
    <scope>NUCLEOTIDE SEQUENCE [LARGE SCALE GENOMIC DNA]</scope>
    <source>
        <strain evidence="3 4">FP15055 ss-10</strain>
    </source>
</reference>
<dbReference type="InterPro" id="IPR036361">
    <property type="entry name" value="SAP_dom_sf"/>
</dbReference>
<feature type="region of interest" description="Disordered" evidence="1">
    <location>
        <begin position="161"/>
        <end position="187"/>
    </location>
</feature>
<dbReference type="Proteomes" id="UP000054007">
    <property type="component" value="Unassembled WGS sequence"/>
</dbReference>
<organism evidence="3 4">
    <name type="scientific">Cylindrobasidium torrendii FP15055 ss-10</name>
    <dbReference type="NCBI Taxonomy" id="1314674"/>
    <lineage>
        <taxon>Eukaryota</taxon>
        <taxon>Fungi</taxon>
        <taxon>Dikarya</taxon>
        <taxon>Basidiomycota</taxon>
        <taxon>Agaricomycotina</taxon>
        <taxon>Agaricomycetes</taxon>
        <taxon>Agaricomycetidae</taxon>
        <taxon>Agaricales</taxon>
        <taxon>Marasmiineae</taxon>
        <taxon>Physalacriaceae</taxon>
        <taxon>Cylindrobasidium</taxon>
    </lineage>
</organism>
<name>A0A0D7BP22_9AGAR</name>
<protein>
    <recommendedName>
        <fullName evidence="2">SAP domain-containing protein</fullName>
    </recommendedName>
</protein>
<dbReference type="Gene3D" id="1.10.720.30">
    <property type="entry name" value="SAP domain"/>
    <property type="match status" value="1"/>
</dbReference>
<evidence type="ECO:0000313" key="4">
    <source>
        <dbReference type="Proteomes" id="UP000054007"/>
    </source>
</evidence>
<dbReference type="InterPro" id="IPR003034">
    <property type="entry name" value="SAP_dom"/>
</dbReference>
<evidence type="ECO:0000259" key="2">
    <source>
        <dbReference type="PROSITE" id="PS50800"/>
    </source>
</evidence>
<dbReference type="SMART" id="SM00513">
    <property type="entry name" value="SAP"/>
    <property type="match status" value="1"/>
</dbReference>
<feature type="compositionally biased region" description="Low complexity" evidence="1">
    <location>
        <begin position="169"/>
        <end position="179"/>
    </location>
</feature>
<proteinExistence type="predicted"/>
<dbReference type="PROSITE" id="PS50800">
    <property type="entry name" value="SAP"/>
    <property type="match status" value="1"/>
</dbReference>
<sequence>MLAIKRTVAQSAGALQRRTFVSPVLLNRSWEKYTVPELKAEARSRGLPIKGTKSSLVTRLLEHEKSISSSAAIRAEAVPVTGEAPGVPPAHEFQAQPPDGFMTLRIPEPADPTPEIETPIPFVPDFWTSSPAAEPAPEITPKIVVVGGAETHIGGGPTHSTIPTLDSSAPAPTAPTRTPGQGGFWDDATESLNLPYAGDITSSISNAWSSFKASLK</sequence>
<keyword evidence="4" id="KW-1185">Reference proteome</keyword>
<dbReference type="AlphaFoldDB" id="A0A0D7BP22"/>
<dbReference type="SUPFAM" id="SSF68906">
    <property type="entry name" value="SAP domain"/>
    <property type="match status" value="1"/>
</dbReference>